<dbReference type="GO" id="GO:0005975">
    <property type="term" value="P:carbohydrate metabolic process"/>
    <property type="evidence" value="ECO:0007669"/>
    <property type="project" value="InterPro"/>
</dbReference>
<comment type="caution">
    <text evidence="3">The sequence shown here is derived from an EMBL/GenBank/DDBJ whole genome shotgun (WGS) entry which is preliminary data.</text>
</comment>
<accession>U2EJ16</accession>
<evidence type="ECO:0000259" key="2">
    <source>
        <dbReference type="PROSITE" id="PS51677"/>
    </source>
</evidence>
<proteinExistence type="predicted"/>
<keyword evidence="4" id="KW-1185">Reference proteome</keyword>
<dbReference type="CDD" id="cd10918">
    <property type="entry name" value="CE4_NodB_like_5s_6s"/>
    <property type="match status" value="1"/>
</dbReference>
<dbReference type="STRING" id="1033802.SSPSH_002787"/>
<dbReference type="Pfam" id="PF01522">
    <property type="entry name" value="Polysacc_deac_1"/>
    <property type="match status" value="1"/>
</dbReference>
<dbReference type="eggNOG" id="COG0726">
    <property type="taxonomic scope" value="Bacteria"/>
</dbReference>
<dbReference type="PANTHER" id="PTHR34216">
    <property type="match status" value="1"/>
</dbReference>
<dbReference type="EMBL" id="AFNV02000020">
    <property type="protein sequence ID" value="ERJ18327.1"/>
    <property type="molecule type" value="Genomic_DNA"/>
</dbReference>
<evidence type="ECO:0000313" key="3">
    <source>
        <dbReference type="EMBL" id="ERJ18327.1"/>
    </source>
</evidence>
<reference evidence="3 4" key="1">
    <citation type="journal article" date="2011" name="J. Bacteriol.">
        <title>Genome sequence of Salinisphaera shabanensis, a gammaproteobacterium from the harsh, variable environment of the brine-seawater interface of the Shaban Deep in the Red Sea.</title>
        <authorList>
            <person name="Antunes A."/>
            <person name="Alam I."/>
            <person name="Bajic V.B."/>
            <person name="Stingl U."/>
        </authorList>
    </citation>
    <scope>NUCLEOTIDE SEQUENCE [LARGE SCALE GENOMIC DNA]</scope>
    <source>
        <strain evidence="3 4">E1L3A</strain>
    </source>
</reference>
<organism evidence="3 4">
    <name type="scientific">Salinisphaera shabanensis E1L3A</name>
    <dbReference type="NCBI Taxonomy" id="1033802"/>
    <lineage>
        <taxon>Bacteria</taxon>
        <taxon>Pseudomonadati</taxon>
        <taxon>Pseudomonadota</taxon>
        <taxon>Gammaproteobacteria</taxon>
        <taxon>Salinisphaerales</taxon>
        <taxon>Salinisphaeraceae</taxon>
        <taxon>Salinisphaera</taxon>
    </lineage>
</organism>
<dbReference type="Proteomes" id="UP000006242">
    <property type="component" value="Unassembled WGS sequence"/>
</dbReference>
<evidence type="ECO:0000313" key="4">
    <source>
        <dbReference type="Proteomes" id="UP000006242"/>
    </source>
</evidence>
<dbReference type="Gene3D" id="3.20.20.370">
    <property type="entry name" value="Glycoside hydrolase/deacetylase"/>
    <property type="match status" value="1"/>
</dbReference>
<dbReference type="GO" id="GO:0016810">
    <property type="term" value="F:hydrolase activity, acting on carbon-nitrogen (but not peptide) bonds"/>
    <property type="evidence" value="ECO:0007669"/>
    <property type="project" value="InterPro"/>
</dbReference>
<gene>
    <name evidence="3" type="ORF">SSPSH_002787</name>
</gene>
<sequence>MARIRSRYRRVFYGHGVADPLSAPEVSSDRVTYVHPADLDEFLRRHSHQANITFDDGYADNLTVALPILERYATPATVFVTTGFIDRSQPLLSRIAAAVARHDDWSRPSVAPWLRAIARDERKAAFAELRGVLKKMTNHERFEHQQAIMADYGLDAAELTSDYLTLDQLRELDAHPLITIGAHTVSHPDLRHVTDAELREELVTGRDRLEDWLGHRVTTLAYPFGDTDARVRRAAAAAGYKRAYVTTNHGWRSEVPVLRRLDWPRRDLAWEVFRMRERDRKRTQRQA</sequence>
<dbReference type="RefSeq" id="WP_006913550.1">
    <property type="nucleotide sequence ID" value="NZ_AFNV02000020.1"/>
</dbReference>
<evidence type="ECO:0000256" key="1">
    <source>
        <dbReference type="ARBA" id="ARBA00022729"/>
    </source>
</evidence>
<feature type="domain" description="NodB homology" evidence="2">
    <location>
        <begin position="48"/>
        <end position="287"/>
    </location>
</feature>
<dbReference type="InterPro" id="IPR051398">
    <property type="entry name" value="Polysacch_Deacetylase"/>
</dbReference>
<dbReference type="AlphaFoldDB" id="U2EJ16"/>
<dbReference type="PROSITE" id="PS51677">
    <property type="entry name" value="NODB"/>
    <property type="match status" value="1"/>
</dbReference>
<dbReference type="PANTHER" id="PTHR34216:SF7">
    <property type="entry name" value="POLY-BETA-1,6-N-ACETYL-D-GLUCOSAMINE N-DEACETYLASE"/>
    <property type="match status" value="1"/>
</dbReference>
<protein>
    <submittedName>
        <fullName evidence="3">Polysaccharide deacetylase protein</fullName>
    </submittedName>
</protein>
<dbReference type="InterPro" id="IPR002509">
    <property type="entry name" value="NODB_dom"/>
</dbReference>
<name>U2EJ16_9GAMM</name>
<dbReference type="SUPFAM" id="SSF88713">
    <property type="entry name" value="Glycoside hydrolase/deacetylase"/>
    <property type="match status" value="1"/>
</dbReference>
<dbReference type="InterPro" id="IPR011330">
    <property type="entry name" value="Glyco_hydro/deAcase_b/a-brl"/>
</dbReference>
<reference evidence="3 4" key="2">
    <citation type="journal article" date="2013" name="PLoS ONE">
        <title>INDIGO - INtegrated Data Warehouse of MIcrobial GenOmes with Examples from the Red Sea Extremophiles.</title>
        <authorList>
            <person name="Alam I."/>
            <person name="Antunes A."/>
            <person name="Kamau A.A."/>
            <person name="Ba Alawi W."/>
            <person name="Kalkatawi M."/>
            <person name="Stingl U."/>
            <person name="Bajic V.B."/>
        </authorList>
    </citation>
    <scope>NUCLEOTIDE SEQUENCE [LARGE SCALE GENOMIC DNA]</scope>
    <source>
        <strain evidence="3 4">E1L3A</strain>
    </source>
</reference>
<dbReference type="OrthoDB" id="9814639at2"/>
<keyword evidence="1" id="KW-0732">Signal</keyword>